<dbReference type="PROSITE" id="PS00108">
    <property type="entry name" value="PROTEIN_KINASE_ST"/>
    <property type="match status" value="1"/>
</dbReference>
<evidence type="ECO:0000313" key="7">
    <source>
        <dbReference type="EMBL" id="EMF14840.1"/>
    </source>
</evidence>
<dbReference type="RefSeq" id="XP_016762961.1">
    <property type="nucleotide sequence ID" value="XM_016908832.1"/>
</dbReference>
<evidence type="ECO:0000256" key="5">
    <source>
        <dbReference type="ARBA" id="ARBA00022840"/>
    </source>
</evidence>
<protein>
    <recommendedName>
        <fullName evidence="1">non-specific serine/threonine protein kinase</fullName>
        <ecNumber evidence="1">2.7.11.1</ecNumber>
    </recommendedName>
</protein>
<keyword evidence="3" id="KW-0547">Nucleotide-binding</keyword>
<dbReference type="eggNOG" id="KOG0589">
    <property type="taxonomic scope" value="Eukaryota"/>
</dbReference>
<evidence type="ECO:0000313" key="8">
    <source>
        <dbReference type="Proteomes" id="UP000016931"/>
    </source>
</evidence>
<dbReference type="InterPro" id="IPR050660">
    <property type="entry name" value="NEK_Ser/Thr_kinase"/>
</dbReference>
<dbReference type="InterPro" id="IPR011009">
    <property type="entry name" value="Kinase-like_dom_sf"/>
</dbReference>
<dbReference type="PANTHER" id="PTHR43671:SF13">
    <property type="entry name" value="SERINE_THREONINE-PROTEIN KINASE NEK2"/>
    <property type="match status" value="1"/>
</dbReference>
<evidence type="ECO:0000259" key="6">
    <source>
        <dbReference type="PROSITE" id="PS50011"/>
    </source>
</evidence>
<dbReference type="HOGENOM" id="CLU_872016_0_0_1"/>
<dbReference type="SUPFAM" id="SSF56112">
    <property type="entry name" value="Protein kinase-like (PK-like)"/>
    <property type="match status" value="1"/>
</dbReference>
<evidence type="ECO:0000256" key="4">
    <source>
        <dbReference type="ARBA" id="ARBA00022777"/>
    </source>
</evidence>
<keyword evidence="8" id="KW-1185">Reference proteome</keyword>
<keyword evidence="5" id="KW-0067">ATP-binding</keyword>
<evidence type="ECO:0000256" key="1">
    <source>
        <dbReference type="ARBA" id="ARBA00012513"/>
    </source>
</evidence>
<dbReference type="InterPro" id="IPR000719">
    <property type="entry name" value="Prot_kinase_dom"/>
</dbReference>
<dbReference type="InterPro" id="IPR008271">
    <property type="entry name" value="Ser/Thr_kinase_AS"/>
</dbReference>
<dbReference type="GeneID" id="27905969"/>
<keyword evidence="2" id="KW-0808">Transferase</keyword>
<reference evidence="7 8" key="1">
    <citation type="journal article" date="2012" name="PLoS Pathog.">
        <title>Diverse lifestyles and strategies of plant pathogenesis encoded in the genomes of eighteen Dothideomycetes fungi.</title>
        <authorList>
            <person name="Ohm R.A."/>
            <person name="Feau N."/>
            <person name="Henrissat B."/>
            <person name="Schoch C.L."/>
            <person name="Horwitz B.A."/>
            <person name="Barry K.W."/>
            <person name="Condon B.J."/>
            <person name="Copeland A.C."/>
            <person name="Dhillon B."/>
            <person name="Glaser F."/>
            <person name="Hesse C.N."/>
            <person name="Kosti I."/>
            <person name="LaButti K."/>
            <person name="Lindquist E.A."/>
            <person name="Lucas S."/>
            <person name="Salamov A.A."/>
            <person name="Bradshaw R.E."/>
            <person name="Ciuffetti L."/>
            <person name="Hamelin R.C."/>
            <person name="Kema G.H.J."/>
            <person name="Lawrence C."/>
            <person name="Scott J.A."/>
            <person name="Spatafora J.W."/>
            <person name="Turgeon B.G."/>
            <person name="de Wit P.J.G.M."/>
            <person name="Zhong S."/>
            <person name="Goodwin S.B."/>
            <person name="Grigoriev I.V."/>
        </authorList>
    </citation>
    <scope>NUCLEOTIDE SEQUENCE [LARGE SCALE GENOMIC DNA]</scope>
    <source>
        <strain evidence="7 8">SO2202</strain>
    </source>
</reference>
<dbReference type="AlphaFoldDB" id="M3D9R2"/>
<organism evidence="7 8">
    <name type="scientific">Sphaerulina musiva (strain SO2202)</name>
    <name type="common">Poplar stem canker fungus</name>
    <name type="synonym">Septoria musiva</name>
    <dbReference type="NCBI Taxonomy" id="692275"/>
    <lineage>
        <taxon>Eukaryota</taxon>
        <taxon>Fungi</taxon>
        <taxon>Dikarya</taxon>
        <taxon>Ascomycota</taxon>
        <taxon>Pezizomycotina</taxon>
        <taxon>Dothideomycetes</taxon>
        <taxon>Dothideomycetidae</taxon>
        <taxon>Mycosphaerellales</taxon>
        <taxon>Mycosphaerellaceae</taxon>
        <taxon>Sphaerulina</taxon>
    </lineage>
</organism>
<dbReference type="OrthoDB" id="310217at2759"/>
<dbReference type="OMA" id="TYERCAM"/>
<dbReference type="GO" id="GO:0005524">
    <property type="term" value="F:ATP binding"/>
    <property type="evidence" value="ECO:0007669"/>
    <property type="project" value="UniProtKB-KW"/>
</dbReference>
<feature type="domain" description="Protein kinase" evidence="6">
    <location>
        <begin position="1"/>
        <end position="276"/>
    </location>
</feature>
<dbReference type="Pfam" id="PF00069">
    <property type="entry name" value="Pkinase"/>
    <property type="match status" value="1"/>
</dbReference>
<evidence type="ECO:0000256" key="2">
    <source>
        <dbReference type="ARBA" id="ARBA00022679"/>
    </source>
</evidence>
<name>M3D9R2_SPHMS</name>
<gene>
    <name evidence="7" type="ORF">SEPMUDRAFT_41547</name>
</gene>
<dbReference type="PROSITE" id="PS50011">
    <property type="entry name" value="PROTEIN_KINASE_DOM"/>
    <property type="match status" value="1"/>
</dbReference>
<dbReference type="GO" id="GO:0004674">
    <property type="term" value="F:protein serine/threonine kinase activity"/>
    <property type="evidence" value="ECO:0007669"/>
    <property type="project" value="UniProtKB-EC"/>
</dbReference>
<dbReference type="EMBL" id="KB456262">
    <property type="protein sequence ID" value="EMF14840.1"/>
    <property type="molecule type" value="Genomic_DNA"/>
</dbReference>
<dbReference type="SMART" id="SM00220">
    <property type="entry name" value="S_TKc"/>
    <property type="match status" value="1"/>
</dbReference>
<keyword evidence="4 7" id="KW-0418">Kinase</keyword>
<dbReference type="EC" id="2.7.11.1" evidence="1"/>
<accession>M3D9R2</accession>
<proteinExistence type="predicted"/>
<evidence type="ECO:0000256" key="3">
    <source>
        <dbReference type="ARBA" id="ARBA00022741"/>
    </source>
</evidence>
<dbReference type="Gene3D" id="1.10.510.10">
    <property type="entry name" value="Transferase(Phosphotransferase) domain 1"/>
    <property type="match status" value="1"/>
</dbReference>
<dbReference type="PANTHER" id="PTHR43671">
    <property type="entry name" value="SERINE/THREONINE-PROTEIN KINASE NEK"/>
    <property type="match status" value="1"/>
</dbReference>
<dbReference type="STRING" id="692275.M3D9R2"/>
<sequence>MWWSGPVADRLPLEYDLARKACQCVGGDTIVRVDGYATYERCAMYRLYSEYCPHGDLEDVIKLYKDLGLAMNALGPGIHFNKGIPNRMLWAIFEALSSALCILQNGRLPTSPPPPPNTPPYQPIIHHDLKPANIFLSKPHATFWPGIPIPKLGDFGLSAPLTSPEAQVPGIGTRGYQAPEQHRYPPESPFRYTTLQDSKTDIWVVGRIMLSLMRLEDERNVHPAPLTGGAIMPRLTALDRPKFPSKMVELVHDCLEAEKGNRPCAEVLWRRIREEVGSFPDQGGLYSDLMPMRMQKGDVERERIMCSNPGDIYASFGLE</sequence>
<dbReference type="Proteomes" id="UP000016931">
    <property type="component" value="Unassembled WGS sequence"/>
</dbReference>